<dbReference type="EMBL" id="JAATJC010000001">
    <property type="protein sequence ID" value="NJC06724.1"/>
    <property type="molecule type" value="Genomic_DNA"/>
</dbReference>
<dbReference type="SUPFAM" id="SSF51905">
    <property type="entry name" value="FAD/NAD(P)-binding domain"/>
    <property type="match status" value="1"/>
</dbReference>
<evidence type="ECO:0000256" key="3">
    <source>
        <dbReference type="ARBA" id="ARBA00022630"/>
    </source>
</evidence>
<comment type="similarity">
    <text evidence="2">Belongs to the FAD-binding monooxygenase family.</text>
</comment>
<keyword evidence="5" id="KW-0521">NADP</keyword>
<organism evidence="8 9">
    <name type="scientific">Sphingomonas kaistensis</name>
    <dbReference type="NCBI Taxonomy" id="298708"/>
    <lineage>
        <taxon>Bacteria</taxon>
        <taxon>Pseudomonadati</taxon>
        <taxon>Pseudomonadota</taxon>
        <taxon>Alphaproteobacteria</taxon>
        <taxon>Sphingomonadales</taxon>
        <taxon>Sphingomonadaceae</taxon>
        <taxon>Sphingomonas</taxon>
    </lineage>
</organism>
<gene>
    <name evidence="8" type="ORF">GGQ97_002517</name>
</gene>
<evidence type="ECO:0000313" key="8">
    <source>
        <dbReference type="EMBL" id="NJC06724.1"/>
    </source>
</evidence>
<comment type="cofactor">
    <cofactor evidence="1">
        <name>FAD</name>
        <dbReference type="ChEBI" id="CHEBI:57692"/>
    </cofactor>
</comment>
<keyword evidence="3" id="KW-0285">Flavoprotein</keyword>
<protein>
    <submittedName>
        <fullName evidence="8">Cation diffusion facilitator CzcD-associated flavoprotein CzcO</fullName>
    </submittedName>
</protein>
<evidence type="ECO:0000256" key="7">
    <source>
        <dbReference type="ARBA" id="ARBA00023033"/>
    </source>
</evidence>
<proteinExistence type="inferred from homology"/>
<dbReference type="PANTHER" id="PTHR43872">
    <property type="entry name" value="MONOOXYGENASE, PUTATIVE (AFU_ORTHOLOGUE AFUA_8G02570)-RELATED"/>
    <property type="match status" value="1"/>
</dbReference>
<evidence type="ECO:0000256" key="6">
    <source>
        <dbReference type="ARBA" id="ARBA00023002"/>
    </source>
</evidence>
<keyword evidence="7" id="KW-0503">Monooxygenase</keyword>
<dbReference type="RefSeq" id="WP_168070124.1">
    <property type="nucleotide sequence ID" value="NZ_JAATJC010000001.1"/>
</dbReference>
<comment type="caution">
    <text evidence="8">The sequence shown here is derived from an EMBL/GenBank/DDBJ whole genome shotgun (WGS) entry which is preliminary data.</text>
</comment>
<keyword evidence="9" id="KW-1185">Reference proteome</keyword>
<keyword evidence="4" id="KW-0274">FAD</keyword>
<sequence length="505" mass="55837">MTTPPPSDCETDVDVLVVGAGLSGIGTAWHLQTYCPQHRYAIVEARGAIGGTWDLFRYPGLRSDSDMYTLGYSFEPWTEAKAIADGATILAYVNRVADKYGIRDKIRFGHKLVSADFDSRAARWTVSLETTDGLRTLTCRWLHMGTGYYDYDEAHCPAFAGAAGFTGAFFHAQFWPEGLDLAGRKVVVIGSGATAVTIVPELARQGAEHVAMLQRSPTYMVSHPSVDKAAGRIRRLLGDRLGHALVRTRNVLLQQAFYQLARRRPALTRRLLRKGLTRELPADYAIDTHFNPLYDPWDQRLCLVPDSDLFKGIREGKVSVVTDEVDRLTTDGVLLKSGQVLEADVIVAATGLKVRLLADAAFSIDGEQRKLGGAMTYKGMMFGGIPNLSYSFGYTNASWTLKADLSSRYLCRLLNRLAAKGQSIAVPEPDPRVQAVRFLDFTSGYLRRAEAMLPVQGDRGPWKLHQNYARDVLALRFGRIDDGVMRFSERAERQPPLPTLSAGAT</sequence>
<dbReference type="GO" id="GO:0004497">
    <property type="term" value="F:monooxygenase activity"/>
    <property type="evidence" value="ECO:0007669"/>
    <property type="project" value="UniProtKB-KW"/>
</dbReference>
<dbReference type="Pfam" id="PF13738">
    <property type="entry name" value="Pyr_redox_3"/>
    <property type="match status" value="1"/>
</dbReference>
<accession>A0A7X5Y7T8</accession>
<evidence type="ECO:0000256" key="2">
    <source>
        <dbReference type="ARBA" id="ARBA00010139"/>
    </source>
</evidence>
<evidence type="ECO:0000256" key="5">
    <source>
        <dbReference type="ARBA" id="ARBA00022857"/>
    </source>
</evidence>
<dbReference type="PANTHER" id="PTHR43872:SF1">
    <property type="entry name" value="MONOOXYGENASE, PUTATIVE (AFU_ORTHOLOGUE AFUA_8G02570)-RELATED"/>
    <property type="match status" value="1"/>
</dbReference>
<evidence type="ECO:0000256" key="4">
    <source>
        <dbReference type="ARBA" id="ARBA00022827"/>
    </source>
</evidence>
<dbReference type="AlphaFoldDB" id="A0A7X5Y7T8"/>
<dbReference type="Gene3D" id="3.50.50.60">
    <property type="entry name" value="FAD/NAD(P)-binding domain"/>
    <property type="match status" value="3"/>
</dbReference>
<dbReference type="InterPro" id="IPR051820">
    <property type="entry name" value="FAD-binding_MO"/>
</dbReference>
<reference evidence="8 9" key="1">
    <citation type="submission" date="2020-03" db="EMBL/GenBank/DDBJ databases">
        <title>Genomic Encyclopedia of Type Strains, Phase IV (KMG-IV): sequencing the most valuable type-strain genomes for metagenomic binning, comparative biology and taxonomic classification.</title>
        <authorList>
            <person name="Goeker M."/>
        </authorList>
    </citation>
    <scope>NUCLEOTIDE SEQUENCE [LARGE SCALE GENOMIC DNA]</scope>
    <source>
        <strain evidence="8 9">DSM 16846</strain>
    </source>
</reference>
<evidence type="ECO:0000256" key="1">
    <source>
        <dbReference type="ARBA" id="ARBA00001974"/>
    </source>
</evidence>
<dbReference type="Proteomes" id="UP000558192">
    <property type="component" value="Unassembled WGS sequence"/>
</dbReference>
<evidence type="ECO:0000313" key="9">
    <source>
        <dbReference type="Proteomes" id="UP000558192"/>
    </source>
</evidence>
<dbReference type="InterPro" id="IPR036188">
    <property type="entry name" value="FAD/NAD-bd_sf"/>
</dbReference>
<dbReference type="FunFam" id="3.50.50.60:FF:000228">
    <property type="entry name" value="FAD-containing monooxygenase EthA"/>
    <property type="match status" value="1"/>
</dbReference>
<keyword evidence="6" id="KW-0560">Oxidoreductase</keyword>
<name>A0A7X5Y7T8_9SPHN</name>